<dbReference type="Gene3D" id="3.40.50.300">
    <property type="entry name" value="P-loop containing nucleotide triphosphate hydrolases"/>
    <property type="match status" value="1"/>
</dbReference>
<feature type="domain" description="AAA+ ATPase" evidence="2">
    <location>
        <begin position="205"/>
        <end position="385"/>
    </location>
</feature>
<evidence type="ECO:0000256" key="1">
    <source>
        <dbReference type="ARBA" id="ARBA00006354"/>
    </source>
</evidence>
<dbReference type="SUPFAM" id="SSF54211">
    <property type="entry name" value="Ribosomal protein S5 domain 2-like"/>
    <property type="match status" value="1"/>
</dbReference>
<comment type="similarity">
    <text evidence="1">Belongs to the Mg-chelatase subunits D/I family. ComM subfamily.</text>
</comment>
<proteinExistence type="inferred from homology"/>
<dbReference type="InterPro" id="IPR020568">
    <property type="entry name" value="Ribosomal_Su5_D2-typ_SF"/>
</dbReference>
<organism evidence="3 4">
    <name type="scientific">Sporosarcina limicola</name>
    <dbReference type="NCBI Taxonomy" id="34101"/>
    <lineage>
        <taxon>Bacteria</taxon>
        <taxon>Bacillati</taxon>
        <taxon>Bacillota</taxon>
        <taxon>Bacilli</taxon>
        <taxon>Bacillales</taxon>
        <taxon>Caryophanaceae</taxon>
        <taxon>Sporosarcina</taxon>
    </lineage>
</organism>
<dbReference type="InterPro" id="IPR004482">
    <property type="entry name" value="Mg_chelat-rel"/>
</dbReference>
<keyword evidence="4" id="KW-1185">Reference proteome</keyword>
<dbReference type="Pfam" id="PF13541">
    <property type="entry name" value="ChlI"/>
    <property type="match status" value="1"/>
</dbReference>
<dbReference type="InterPro" id="IPR000523">
    <property type="entry name" value="Mg_chelatse_chII-like_cat_dom"/>
</dbReference>
<dbReference type="GO" id="GO:0005524">
    <property type="term" value="F:ATP binding"/>
    <property type="evidence" value="ECO:0007669"/>
    <property type="project" value="InterPro"/>
</dbReference>
<dbReference type="NCBIfam" id="TIGR00368">
    <property type="entry name" value="YifB family Mg chelatase-like AAA ATPase"/>
    <property type="match status" value="1"/>
</dbReference>
<gene>
    <name evidence="3" type="ORF">H4683_003170</name>
</gene>
<dbReference type="Pfam" id="PF13335">
    <property type="entry name" value="Mg_chelatase_C"/>
    <property type="match status" value="1"/>
</dbReference>
<dbReference type="AlphaFoldDB" id="A0A927R7J4"/>
<evidence type="ECO:0000313" key="3">
    <source>
        <dbReference type="EMBL" id="MBE1556049.1"/>
    </source>
</evidence>
<protein>
    <submittedName>
        <fullName evidence="3">Magnesium chelatase family protein</fullName>
    </submittedName>
</protein>
<dbReference type="EMBL" id="JADBEL010000020">
    <property type="protein sequence ID" value="MBE1556049.1"/>
    <property type="molecule type" value="Genomic_DNA"/>
</dbReference>
<dbReference type="InterPro" id="IPR014721">
    <property type="entry name" value="Ribsml_uS5_D2-typ_fold_subgr"/>
</dbReference>
<accession>A0A927R7J4</accession>
<dbReference type="SMART" id="SM00382">
    <property type="entry name" value="AAA"/>
    <property type="match status" value="1"/>
</dbReference>
<sequence length="503" mass="55903">MKGHEIVVETNVRSEKDQFVIVGLPDASIKESKERILSCIHTLSLDISMKKIIIHLSPSDKRKTGTGHDCAMLLAVLHEILEDPLPMDDTTCVLASLSLNGKLVHFYGLIPSIQQAMLLGFKRIILPPVDLAFLDDKQDVKFVPIADVAQLISYLRGQSSFSRQQSKKIIVEEQNMEDLSVQTTNFATIRGNSRAKRVLEIAAAGGHHVLLNGPPGCGKSMLADAFHTIFPDVSNEEMLEVYSIYHLAKEKRGFSVRPPYRFPHHSASAISLIGGGTYPKPGEISLGHHDVLFLDELGEFSRKALDMLKQPLETGEVTISRVSQSVTYPSSFILIAATNPCPCGYFGSNERYCICTPNQVRSYQMKASGPLLDRLDFILTLKSVGIVETADVETSDEIRKRTEQARRLQRNRYGRGLLNGNIPVQTLLATCCISEHQSDYLKEVCFTEKWSNRTQVKLVRIARTIVDLAGETFISDTALHEAIELKRIASLHHKQDKVADQGG</sequence>
<dbReference type="PANTHER" id="PTHR32039">
    <property type="entry name" value="MAGNESIUM-CHELATASE SUBUNIT CHLI"/>
    <property type="match status" value="1"/>
</dbReference>
<evidence type="ECO:0000313" key="4">
    <source>
        <dbReference type="Proteomes" id="UP000658225"/>
    </source>
</evidence>
<dbReference type="SUPFAM" id="SSF52540">
    <property type="entry name" value="P-loop containing nucleoside triphosphate hydrolases"/>
    <property type="match status" value="1"/>
</dbReference>
<dbReference type="InterPro" id="IPR045006">
    <property type="entry name" value="CHLI-like"/>
</dbReference>
<dbReference type="Proteomes" id="UP000658225">
    <property type="component" value="Unassembled WGS sequence"/>
</dbReference>
<dbReference type="CDD" id="cd00009">
    <property type="entry name" value="AAA"/>
    <property type="match status" value="1"/>
</dbReference>
<dbReference type="InterPro" id="IPR027417">
    <property type="entry name" value="P-loop_NTPase"/>
</dbReference>
<dbReference type="Pfam" id="PF01078">
    <property type="entry name" value="Mg_chelatase"/>
    <property type="match status" value="1"/>
</dbReference>
<dbReference type="InterPro" id="IPR003593">
    <property type="entry name" value="AAA+_ATPase"/>
</dbReference>
<comment type="caution">
    <text evidence="3">The sequence shown here is derived from an EMBL/GenBank/DDBJ whole genome shotgun (WGS) entry which is preliminary data.</text>
</comment>
<reference evidence="3" key="1">
    <citation type="submission" date="2020-10" db="EMBL/GenBank/DDBJ databases">
        <title>Genomic Encyclopedia of Type Strains, Phase IV (KMG-IV): sequencing the most valuable type-strain genomes for metagenomic binning, comparative biology and taxonomic classification.</title>
        <authorList>
            <person name="Goeker M."/>
        </authorList>
    </citation>
    <scope>NUCLEOTIDE SEQUENCE</scope>
    <source>
        <strain evidence="3">DSM 13886</strain>
    </source>
</reference>
<dbReference type="InterPro" id="IPR025158">
    <property type="entry name" value="Mg_chelat-rel_C"/>
</dbReference>
<dbReference type="Gene3D" id="3.30.230.10">
    <property type="match status" value="1"/>
</dbReference>
<dbReference type="PANTHER" id="PTHR32039:SF7">
    <property type="entry name" value="COMPETENCE PROTEIN COMM"/>
    <property type="match status" value="1"/>
</dbReference>
<dbReference type="RefSeq" id="WP_192599728.1">
    <property type="nucleotide sequence ID" value="NZ_JADBEL010000020.1"/>
</dbReference>
<evidence type="ECO:0000259" key="2">
    <source>
        <dbReference type="SMART" id="SM00382"/>
    </source>
</evidence>
<name>A0A927R7J4_9BACL</name>